<dbReference type="PANTHER" id="PTHR12320:SF1">
    <property type="entry name" value="PROTEIN PHOSPHATASE PTC7 HOMOLOG"/>
    <property type="match status" value="1"/>
</dbReference>
<keyword evidence="7" id="KW-1185">Reference proteome</keyword>
<dbReference type="EMBL" id="LHPG02000011">
    <property type="protein sequence ID" value="PRW45529.1"/>
    <property type="molecule type" value="Genomic_DNA"/>
</dbReference>
<evidence type="ECO:0000256" key="2">
    <source>
        <dbReference type="ARBA" id="ARBA00022640"/>
    </source>
</evidence>
<feature type="domain" description="PPM-type phosphatase" evidence="5">
    <location>
        <begin position="388"/>
        <end position="627"/>
    </location>
</feature>
<dbReference type="InterPro" id="IPR006843">
    <property type="entry name" value="PAP/fibrillin_dom"/>
</dbReference>
<dbReference type="SMART" id="SM00332">
    <property type="entry name" value="PP2Cc"/>
    <property type="match status" value="1"/>
</dbReference>
<dbReference type="Pfam" id="PF04755">
    <property type="entry name" value="PAP_fibrillin"/>
    <property type="match status" value="1"/>
</dbReference>
<dbReference type="OrthoDB" id="60843at2759"/>
<evidence type="ECO:0000259" key="5">
    <source>
        <dbReference type="PROSITE" id="PS51746"/>
    </source>
</evidence>
<dbReference type="InterPro" id="IPR036457">
    <property type="entry name" value="PPM-type-like_dom_sf"/>
</dbReference>
<comment type="cofactor">
    <cofactor evidence="3">
        <name>Mn(2+)</name>
        <dbReference type="ChEBI" id="CHEBI:29035"/>
    </cofactor>
</comment>
<keyword evidence="2" id="KW-0934">Plastid</keyword>
<evidence type="ECO:0000256" key="1">
    <source>
        <dbReference type="ARBA" id="ARBA00004474"/>
    </source>
</evidence>
<comment type="subcellular location">
    <subcellularLocation>
        <location evidence="1">Plastid</location>
    </subcellularLocation>
</comment>
<dbReference type="PANTHER" id="PTHR12320">
    <property type="entry name" value="PROTEIN PHOSPHATASE 2C"/>
    <property type="match status" value="1"/>
</dbReference>
<comment type="catalytic activity">
    <reaction evidence="3">
        <text>O-phospho-L-seryl-[protein] + H2O = L-seryl-[protein] + phosphate</text>
        <dbReference type="Rhea" id="RHEA:20629"/>
        <dbReference type="Rhea" id="RHEA-COMP:9863"/>
        <dbReference type="Rhea" id="RHEA-COMP:11604"/>
        <dbReference type="ChEBI" id="CHEBI:15377"/>
        <dbReference type="ChEBI" id="CHEBI:29999"/>
        <dbReference type="ChEBI" id="CHEBI:43474"/>
        <dbReference type="ChEBI" id="CHEBI:83421"/>
        <dbReference type="EC" id="3.1.3.16"/>
    </reaction>
</comment>
<dbReference type="AlphaFoldDB" id="A0A2P6TMF9"/>
<comment type="cofactor">
    <cofactor evidence="3">
        <name>Mg(2+)</name>
        <dbReference type="ChEBI" id="CHEBI:18420"/>
    </cofactor>
</comment>
<dbReference type="GO" id="GO:0009536">
    <property type="term" value="C:plastid"/>
    <property type="evidence" value="ECO:0007669"/>
    <property type="project" value="UniProtKB-SubCell"/>
</dbReference>
<keyword evidence="3" id="KW-0479">Metal-binding</keyword>
<dbReference type="SUPFAM" id="SSF81606">
    <property type="entry name" value="PP2C-like"/>
    <property type="match status" value="1"/>
</dbReference>
<dbReference type="GO" id="GO:0046872">
    <property type="term" value="F:metal ion binding"/>
    <property type="evidence" value="ECO:0007669"/>
    <property type="project" value="UniProtKB-UniRule"/>
</dbReference>
<dbReference type="STRING" id="3076.A0A2P6TMF9"/>
<dbReference type="SMART" id="SM00331">
    <property type="entry name" value="PP2C_SIG"/>
    <property type="match status" value="1"/>
</dbReference>
<keyword evidence="3" id="KW-0460">Magnesium</keyword>
<name>A0A2P6TMF9_CHLSO</name>
<comment type="caution">
    <text evidence="6">The sequence shown here is derived from an EMBL/GenBank/DDBJ whole genome shotgun (WGS) entry which is preliminary data.</text>
</comment>
<dbReference type="InterPro" id="IPR039123">
    <property type="entry name" value="PPTC7"/>
</dbReference>
<dbReference type="Proteomes" id="UP000239899">
    <property type="component" value="Unassembled WGS sequence"/>
</dbReference>
<sequence length="647" mass="68108">MALARLHAPSLQSCRRHEASCSLTAPTQWQLPSSCSRQEQRRRSCCRRLQCAAAGAGPGSSAAVPTDAARSELKQQLLQAVSRCNNSRPGDNPIELERHVESLAEQLAATNPTPDAALSPLLLGSWALLFSGRSARLAAAAGMPAAAGPTLQQALQAASDRLYSLFYQYVPVLAGSAVGAQRGPSATNLQILKPGRVDNVVSTRSGPLPLRLCVSGSVETVTPAAGKETTCVAVRFDRFTVEAGSLPRTELSLAWLRPLGYVATIYLDGDTRISVGDKGGLKALQAAAAQQAAMAGYWRSILSSARAFGASRPAALLLGTAAVSAGVWAAQSEWRRQQQRSLQAASGAAEPSPVPHASSSPTATAEAAIADADPRLGAFVPRFVLEAGAGMIPHPAKADRGGEDAYFICDRGYAMGVADGVGGWAEVGVDPGLYSRELMRHAKAATSSCEPGPHCPQHLMEVAYLSTTARGSSTACILCLENDRLHASNLGDSGFMVIRDGELMFMSPQQQHEFNFPYQIGSPDSMSDTPQVAQRFSVEVRQGDIIVAATDGLFDNVYPDEAASLVSASKQERGESAQAAAVTLAQFARMRAADPTHLSPFAYGAQQLGYRYFGGKMDDITVICAYVVPAPQPRSGSPPPPPPAARL</sequence>
<dbReference type="EC" id="3.1.3.16" evidence="3"/>
<keyword evidence="3" id="KW-0464">Manganese</keyword>
<reference evidence="6 7" key="1">
    <citation type="journal article" date="2018" name="Plant J.">
        <title>Genome sequences of Chlorella sorokiniana UTEX 1602 and Micractinium conductrix SAG 241.80: implications to maltose excretion by a green alga.</title>
        <authorList>
            <person name="Arriola M.B."/>
            <person name="Velmurugan N."/>
            <person name="Zhang Y."/>
            <person name="Plunkett M.H."/>
            <person name="Hondzo H."/>
            <person name="Barney B.M."/>
        </authorList>
    </citation>
    <scope>NUCLEOTIDE SEQUENCE [LARGE SCALE GENOMIC DNA]</scope>
    <source>
        <strain evidence="7">UTEX 1602</strain>
    </source>
</reference>
<dbReference type="InterPro" id="IPR001932">
    <property type="entry name" value="PPM-type_phosphatase-like_dom"/>
</dbReference>
<accession>A0A2P6TMF9</accession>
<evidence type="ECO:0000256" key="4">
    <source>
        <dbReference type="SAM" id="MobiDB-lite"/>
    </source>
</evidence>
<dbReference type="Gene3D" id="3.60.40.10">
    <property type="entry name" value="PPM-type phosphatase domain"/>
    <property type="match status" value="1"/>
</dbReference>
<comment type="similarity">
    <text evidence="3">Belongs to the PP2C family.</text>
</comment>
<keyword evidence="3" id="KW-0904">Protein phosphatase</keyword>
<protein>
    <recommendedName>
        <fullName evidence="3">Protein phosphatase</fullName>
        <ecNumber evidence="3">3.1.3.16</ecNumber>
    </recommendedName>
</protein>
<gene>
    <name evidence="6" type="ORF">C2E21_5744</name>
</gene>
<comment type="catalytic activity">
    <reaction evidence="3">
        <text>O-phospho-L-threonyl-[protein] + H2O = L-threonyl-[protein] + phosphate</text>
        <dbReference type="Rhea" id="RHEA:47004"/>
        <dbReference type="Rhea" id="RHEA-COMP:11060"/>
        <dbReference type="Rhea" id="RHEA-COMP:11605"/>
        <dbReference type="ChEBI" id="CHEBI:15377"/>
        <dbReference type="ChEBI" id="CHEBI:30013"/>
        <dbReference type="ChEBI" id="CHEBI:43474"/>
        <dbReference type="ChEBI" id="CHEBI:61977"/>
        <dbReference type="EC" id="3.1.3.16"/>
    </reaction>
</comment>
<evidence type="ECO:0000313" key="7">
    <source>
        <dbReference type="Proteomes" id="UP000239899"/>
    </source>
</evidence>
<organism evidence="6 7">
    <name type="scientific">Chlorella sorokiniana</name>
    <name type="common">Freshwater green alga</name>
    <dbReference type="NCBI Taxonomy" id="3076"/>
    <lineage>
        <taxon>Eukaryota</taxon>
        <taxon>Viridiplantae</taxon>
        <taxon>Chlorophyta</taxon>
        <taxon>core chlorophytes</taxon>
        <taxon>Trebouxiophyceae</taxon>
        <taxon>Chlorellales</taxon>
        <taxon>Chlorellaceae</taxon>
        <taxon>Chlorella clade</taxon>
        <taxon>Chlorella</taxon>
    </lineage>
</organism>
<evidence type="ECO:0000256" key="3">
    <source>
        <dbReference type="RuleBase" id="RU366020"/>
    </source>
</evidence>
<dbReference type="GO" id="GO:0004722">
    <property type="term" value="F:protein serine/threonine phosphatase activity"/>
    <property type="evidence" value="ECO:0007669"/>
    <property type="project" value="UniProtKB-EC"/>
</dbReference>
<dbReference type="PROSITE" id="PS51746">
    <property type="entry name" value="PPM_2"/>
    <property type="match status" value="1"/>
</dbReference>
<proteinExistence type="inferred from homology"/>
<feature type="region of interest" description="Disordered" evidence="4">
    <location>
        <begin position="339"/>
        <end position="365"/>
    </location>
</feature>
<keyword evidence="3" id="KW-0378">Hydrolase</keyword>
<evidence type="ECO:0000313" key="6">
    <source>
        <dbReference type="EMBL" id="PRW45529.1"/>
    </source>
</evidence>